<accession>A0A482MHF1</accession>
<sequence>MSKARGFGSFFGKEIKLMKARTAVNDAVNKLVSNDSSLNQSDVMKEIISATLEQQYGKDSLAFKLHQEAAKSPKYKDEVGFALLAGSDRPSHLAKAAEAALDAQGKNSHRLVEDLVGSVTKNKAAQGHSDDYYKKDPIHSPNTEAFAYIISLYGSGSPLAVEVMENLTPGGYGFTKDILRKVGAIS</sequence>
<dbReference type="EMBL" id="MK605242">
    <property type="protein sequence ID" value="QBQ73224.1"/>
    <property type="molecule type" value="Genomic_DNA"/>
</dbReference>
<dbReference type="Proteomes" id="UP000305794">
    <property type="component" value="Segment"/>
</dbReference>
<organism evidence="1 2">
    <name type="scientific">Nodularia phage vB_NspS-kac65v151</name>
    <dbReference type="NCBI Taxonomy" id="2557579"/>
    <lineage>
        <taxon>Viruses</taxon>
        <taxon>Duplodnaviria</taxon>
        <taxon>Heunggongvirae</taxon>
        <taxon>Uroviricota</taxon>
        <taxon>Caudoviricetes</taxon>
        <taxon>Ravarandavirus</taxon>
        <taxon>Ravarandavirus kac65v151</taxon>
    </lineage>
</organism>
<protein>
    <submittedName>
        <fullName evidence="1">Uncharacterized protein</fullName>
    </submittedName>
</protein>
<evidence type="ECO:0000313" key="2">
    <source>
        <dbReference type="Proteomes" id="UP000305794"/>
    </source>
</evidence>
<evidence type="ECO:0000313" key="1">
    <source>
        <dbReference type="EMBL" id="QBQ73224.1"/>
    </source>
</evidence>
<name>A0A482MHF1_9CAUD</name>
<proteinExistence type="predicted"/>
<keyword evidence="2" id="KW-1185">Reference proteome</keyword>
<gene>
    <name evidence="1" type="ORF">kac65v151_gp194</name>
</gene>
<reference evidence="1 2" key="1">
    <citation type="submission" date="2019-03" db="EMBL/GenBank/DDBJ databases">
        <title>Diversity and diversification of Nodularia spumigena cyanophages in the Baltic Sea.</title>
        <authorList>
            <person name="Sulcius S."/>
            <person name="Holmfeldt K."/>
            <person name="Simoliunas E."/>
        </authorList>
    </citation>
    <scope>NUCLEOTIDE SEQUENCE [LARGE SCALE GENOMIC DNA]</scope>
</reference>